<organism evidence="1 2">
    <name type="scientific">Mycena pura</name>
    <dbReference type="NCBI Taxonomy" id="153505"/>
    <lineage>
        <taxon>Eukaryota</taxon>
        <taxon>Fungi</taxon>
        <taxon>Dikarya</taxon>
        <taxon>Basidiomycota</taxon>
        <taxon>Agaricomycotina</taxon>
        <taxon>Agaricomycetes</taxon>
        <taxon>Agaricomycetidae</taxon>
        <taxon>Agaricales</taxon>
        <taxon>Marasmiineae</taxon>
        <taxon>Mycenaceae</taxon>
        <taxon>Mycena</taxon>
    </lineage>
</organism>
<reference evidence="1" key="1">
    <citation type="submission" date="2023-03" db="EMBL/GenBank/DDBJ databases">
        <title>Massive genome expansion in bonnet fungi (Mycena s.s.) driven by repeated elements and novel gene families across ecological guilds.</title>
        <authorList>
            <consortium name="Lawrence Berkeley National Laboratory"/>
            <person name="Harder C.B."/>
            <person name="Miyauchi S."/>
            <person name="Viragh M."/>
            <person name="Kuo A."/>
            <person name="Thoen E."/>
            <person name="Andreopoulos B."/>
            <person name="Lu D."/>
            <person name="Skrede I."/>
            <person name="Drula E."/>
            <person name="Henrissat B."/>
            <person name="Morin E."/>
            <person name="Kohler A."/>
            <person name="Barry K."/>
            <person name="LaButti K."/>
            <person name="Morin E."/>
            <person name="Salamov A."/>
            <person name="Lipzen A."/>
            <person name="Mereny Z."/>
            <person name="Hegedus B."/>
            <person name="Baldrian P."/>
            <person name="Stursova M."/>
            <person name="Weitz H."/>
            <person name="Taylor A."/>
            <person name="Grigoriev I.V."/>
            <person name="Nagy L.G."/>
            <person name="Martin F."/>
            <person name="Kauserud H."/>
        </authorList>
    </citation>
    <scope>NUCLEOTIDE SEQUENCE</scope>
    <source>
        <strain evidence="1">9144</strain>
    </source>
</reference>
<protein>
    <recommendedName>
        <fullName evidence="3">Reverse transcriptase zinc-binding domain-containing protein</fullName>
    </recommendedName>
</protein>
<dbReference type="AlphaFoldDB" id="A0AAD6Y1S1"/>
<evidence type="ECO:0000313" key="2">
    <source>
        <dbReference type="Proteomes" id="UP001219525"/>
    </source>
</evidence>
<sequence length="102" mass="11252">TAPIPRTMISTLSWLRTDFTSLNATRYRLHQTDSPACEACGAPETRTHFLLHCPAWEHLRPALQHASYRAGLLGAVDVPSLLSHPKLIKALVSFISATGRFS</sequence>
<feature type="non-terminal residue" evidence="1">
    <location>
        <position position="1"/>
    </location>
</feature>
<proteinExistence type="predicted"/>
<dbReference type="EMBL" id="JARJCW010000148">
    <property type="protein sequence ID" value="KAJ7190488.1"/>
    <property type="molecule type" value="Genomic_DNA"/>
</dbReference>
<keyword evidence="2" id="KW-1185">Reference proteome</keyword>
<name>A0AAD6Y1S1_9AGAR</name>
<gene>
    <name evidence="1" type="ORF">GGX14DRAFT_382089</name>
</gene>
<accession>A0AAD6Y1S1</accession>
<evidence type="ECO:0008006" key="3">
    <source>
        <dbReference type="Google" id="ProtNLM"/>
    </source>
</evidence>
<comment type="caution">
    <text evidence="1">The sequence shown here is derived from an EMBL/GenBank/DDBJ whole genome shotgun (WGS) entry which is preliminary data.</text>
</comment>
<dbReference type="Proteomes" id="UP001219525">
    <property type="component" value="Unassembled WGS sequence"/>
</dbReference>
<evidence type="ECO:0000313" key="1">
    <source>
        <dbReference type="EMBL" id="KAJ7190488.1"/>
    </source>
</evidence>